<dbReference type="NCBIfam" id="TIGR01313">
    <property type="entry name" value="therm_gnt_kin"/>
    <property type="match status" value="1"/>
</dbReference>
<sequence>MRLAHRVVIVVMGVSGAGKTTIGQRLAAALGARFVDADEFHPPANRAKMAAGTPLDDADRVPWLHILSAEIDGWLHHEGDVVLACSALRAVHRAMLRRDPAQVVFVYLQIDPEVARARLLARPHHFFKADLLDSQISALEPPDDALTVDAAQPVDAVVNDILARL</sequence>
<dbReference type="FunFam" id="3.40.50.300:FF:000522">
    <property type="entry name" value="Gluconokinase"/>
    <property type="match status" value="1"/>
</dbReference>
<evidence type="ECO:0000256" key="7">
    <source>
        <dbReference type="ARBA" id="ARBA00022840"/>
    </source>
</evidence>
<dbReference type="EC" id="2.7.1.12" evidence="3 10"/>
<dbReference type="SUPFAM" id="SSF52540">
    <property type="entry name" value="P-loop containing nucleoside triphosphate hydrolases"/>
    <property type="match status" value="1"/>
</dbReference>
<evidence type="ECO:0000256" key="6">
    <source>
        <dbReference type="ARBA" id="ARBA00022777"/>
    </source>
</evidence>
<dbReference type="GO" id="GO:0019521">
    <property type="term" value="P:D-gluconate metabolic process"/>
    <property type="evidence" value="ECO:0007669"/>
    <property type="project" value="UniProtKB-KW"/>
</dbReference>
<dbReference type="Pfam" id="PF13671">
    <property type="entry name" value="AAA_33"/>
    <property type="match status" value="1"/>
</dbReference>
<dbReference type="PANTHER" id="PTHR43442:SF3">
    <property type="entry name" value="GLUCONOKINASE-RELATED"/>
    <property type="match status" value="1"/>
</dbReference>
<proteinExistence type="inferred from homology"/>
<keyword evidence="12" id="KW-1185">Reference proteome</keyword>
<evidence type="ECO:0000256" key="2">
    <source>
        <dbReference type="ARBA" id="ARBA00008420"/>
    </source>
</evidence>
<dbReference type="InterPro" id="IPR027417">
    <property type="entry name" value="P-loop_NTPase"/>
</dbReference>
<organism evidence="11 12">
    <name type="scientific">Nannocystis exedens</name>
    <dbReference type="NCBI Taxonomy" id="54"/>
    <lineage>
        <taxon>Bacteria</taxon>
        <taxon>Pseudomonadati</taxon>
        <taxon>Myxococcota</taxon>
        <taxon>Polyangia</taxon>
        <taxon>Nannocystales</taxon>
        <taxon>Nannocystaceae</taxon>
        <taxon>Nannocystis</taxon>
    </lineage>
</organism>
<evidence type="ECO:0000256" key="4">
    <source>
        <dbReference type="ARBA" id="ARBA00022679"/>
    </source>
</evidence>
<evidence type="ECO:0000256" key="8">
    <source>
        <dbReference type="ARBA" id="ARBA00023064"/>
    </source>
</evidence>
<evidence type="ECO:0000256" key="3">
    <source>
        <dbReference type="ARBA" id="ARBA00012054"/>
    </source>
</evidence>
<dbReference type="STRING" id="54.SAMN02745121_04349"/>
<dbReference type="EMBL" id="FOMX01000014">
    <property type="protein sequence ID" value="SFE46867.1"/>
    <property type="molecule type" value="Genomic_DNA"/>
</dbReference>
<name>A0A1I2AT21_9BACT</name>
<dbReference type="GO" id="GO:0046316">
    <property type="term" value="F:gluconokinase activity"/>
    <property type="evidence" value="ECO:0007669"/>
    <property type="project" value="UniProtKB-EC"/>
</dbReference>
<comment type="pathway">
    <text evidence="1">Carbohydrate acid metabolism.</text>
</comment>
<reference evidence="12" key="1">
    <citation type="submission" date="2016-10" db="EMBL/GenBank/DDBJ databases">
        <authorList>
            <person name="Varghese N."/>
            <person name="Submissions S."/>
        </authorList>
    </citation>
    <scope>NUCLEOTIDE SEQUENCE [LARGE SCALE GENOMIC DNA]</scope>
    <source>
        <strain evidence="12">ATCC 25963</strain>
    </source>
</reference>
<keyword evidence="6 10" id="KW-0418">Kinase</keyword>
<dbReference type="GO" id="GO:0005524">
    <property type="term" value="F:ATP binding"/>
    <property type="evidence" value="ECO:0007669"/>
    <property type="project" value="UniProtKB-KW"/>
</dbReference>
<accession>A0A1I2AT21</accession>
<keyword evidence="8" id="KW-0311">Gluconate utilization</keyword>
<dbReference type="InterPro" id="IPR006001">
    <property type="entry name" value="Therm_gnt_kin"/>
</dbReference>
<evidence type="ECO:0000256" key="1">
    <source>
        <dbReference type="ARBA" id="ARBA00004761"/>
    </source>
</evidence>
<evidence type="ECO:0000256" key="9">
    <source>
        <dbReference type="ARBA" id="ARBA00048090"/>
    </source>
</evidence>
<dbReference type="Proteomes" id="UP000199400">
    <property type="component" value="Unassembled WGS sequence"/>
</dbReference>
<evidence type="ECO:0000256" key="5">
    <source>
        <dbReference type="ARBA" id="ARBA00022741"/>
    </source>
</evidence>
<evidence type="ECO:0000313" key="12">
    <source>
        <dbReference type="Proteomes" id="UP000199400"/>
    </source>
</evidence>
<keyword evidence="5 10" id="KW-0547">Nucleotide-binding</keyword>
<comment type="catalytic activity">
    <reaction evidence="9 10">
        <text>D-gluconate + ATP = 6-phospho-D-gluconate + ADP + H(+)</text>
        <dbReference type="Rhea" id="RHEA:19433"/>
        <dbReference type="ChEBI" id="CHEBI:15378"/>
        <dbReference type="ChEBI" id="CHEBI:18391"/>
        <dbReference type="ChEBI" id="CHEBI:30616"/>
        <dbReference type="ChEBI" id="CHEBI:58759"/>
        <dbReference type="ChEBI" id="CHEBI:456216"/>
        <dbReference type="EC" id="2.7.1.12"/>
    </reaction>
</comment>
<keyword evidence="7 10" id="KW-0067">ATP-binding</keyword>
<evidence type="ECO:0000313" key="11">
    <source>
        <dbReference type="EMBL" id="SFE46867.1"/>
    </source>
</evidence>
<dbReference type="AlphaFoldDB" id="A0A1I2AT21"/>
<dbReference type="PANTHER" id="PTHR43442">
    <property type="entry name" value="GLUCONOKINASE-RELATED"/>
    <property type="match status" value="1"/>
</dbReference>
<protein>
    <recommendedName>
        <fullName evidence="3 10">Gluconokinase</fullName>
        <ecNumber evidence="3 10">2.7.1.12</ecNumber>
    </recommendedName>
</protein>
<dbReference type="CDD" id="cd02021">
    <property type="entry name" value="GntK"/>
    <property type="match status" value="1"/>
</dbReference>
<dbReference type="Gene3D" id="3.40.50.300">
    <property type="entry name" value="P-loop containing nucleotide triphosphate hydrolases"/>
    <property type="match status" value="1"/>
</dbReference>
<evidence type="ECO:0000256" key="10">
    <source>
        <dbReference type="RuleBase" id="RU363066"/>
    </source>
</evidence>
<comment type="similarity">
    <text evidence="2 10">Belongs to the gluconokinase GntK/GntV family.</text>
</comment>
<dbReference type="GO" id="GO:0005737">
    <property type="term" value="C:cytoplasm"/>
    <property type="evidence" value="ECO:0007669"/>
    <property type="project" value="TreeGrafter"/>
</dbReference>
<keyword evidence="4 10" id="KW-0808">Transferase</keyword>
<gene>
    <name evidence="11" type="ORF">SAMN02745121_04349</name>
</gene>
<dbReference type="RefSeq" id="WP_256254064.1">
    <property type="nucleotide sequence ID" value="NZ_FOMX01000014.1"/>
</dbReference>